<evidence type="ECO:0000313" key="3">
    <source>
        <dbReference type="Proteomes" id="UP000824232"/>
    </source>
</evidence>
<feature type="domain" description="Cell wall hydrolase SleB" evidence="1">
    <location>
        <begin position="25"/>
        <end position="132"/>
    </location>
</feature>
<dbReference type="Pfam" id="PF07486">
    <property type="entry name" value="Hydrolase_2"/>
    <property type="match status" value="1"/>
</dbReference>
<sequence length="143" mass="16088">MSQLVQYTSKELDLLARLMRAEAVGEGDYGMLMVGNVGVNRVLANCYTFRNINTITKMVFQNPGGFAGINSPQFTTGSTIKERELAERTLKGEYYYPATNALWFYAPGRNSNCINTWYDQALAGRFKNHCFYAPDPNVCPPLH</sequence>
<gene>
    <name evidence="2" type="ORF">IAB38_02445</name>
</gene>
<dbReference type="GO" id="GO:0016787">
    <property type="term" value="F:hydrolase activity"/>
    <property type="evidence" value="ECO:0007669"/>
    <property type="project" value="UniProtKB-KW"/>
</dbReference>
<name>A0A9D1DTU0_9FIRM</name>
<dbReference type="InterPro" id="IPR042047">
    <property type="entry name" value="SleB_dom1"/>
</dbReference>
<reference evidence="2" key="2">
    <citation type="journal article" date="2021" name="PeerJ">
        <title>Extensive microbial diversity within the chicken gut microbiome revealed by metagenomics and culture.</title>
        <authorList>
            <person name="Gilroy R."/>
            <person name="Ravi A."/>
            <person name="Getino M."/>
            <person name="Pursley I."/>
            <person name="Horton D.L."/>
            <person name="Alikhan N.F."/>
            <person name="Baker D."/>
            <person name="Gharbi K."/>
            <person name="Hall N."/>
            <person name="Watson M."/>
            <person name="Adriaenssens E.M."/>
            <person name="Foster-Nyarko E."/>
            <person name="Jarju S."/>
            <person name="Secka A."/>
            <person name="Antonio M."/>
            <person name="Oren A."/>
            <person name="Chaudhuri R.R."/>
            <person name="La Ragione R."/>
            <person name="Hildebrand F."/>
            <person name="Pallen M.J."/>
        </authorList>
    </citation>
    <scope>NUCLEOTIDE SEQUENCE</scope>
    <source>
        <strain evidence="2">CHK184-20233</strain>
    </source>
</reference>
<dbReference type="Gene3D" id="1.10.10.2520">
    <property type="entry name" value="Cell wall hydrolase SleB, domain 1"/>
    <property type="match status" value="1"/>
</dbReference>
<dbReference type="InterPro" id="IPR011105">
    <property type="entry name" value="Cell_wall_hydrolase_SleB"/>
</dbReference>
<dbReference type="EMBL" id="DVHC01000026">
    <property type="protein sequence ID" value="HIR58886.1"/>
    <property type="molecule type" value="Genomic_DNA"/>
</dbReference>
<protein>
    <submittedName>
        <fullName evidence="2">Cell wall hydrolase</fullName>
    </submittedName>
</protein>
<organism evidence="2 3">
    <name type="scientific">Candidatus Onthousia excrementipullorum</name>
    <dbReference type="NCBI Taxonomy" id="2840884"/>
    <lineage>
        <taxon>Bacteria</taxon>
        <taxon>Bacillati</taxon>
        <taxon>Bacillota</taxon>
        <taxon>Bacilli</taxon>
        <taxon>Candidatus Onthousia</taxon>
    </lineage>
</organism>
<comment type="caution">
    <text evidence="2">The sequence shown here is derived from an EMBL/GenBank/DDBJ whole genome shotgun (WGS) entry which is preliminary data.</text>
</comment>
<dbReference type="Proteomes" id="UP000824232">
    <property type="component" value="Unassembled WGS sequence"/>
</dbReference>
<dbReference type="AlphaFoldDB" id="A0A9D1DTU0"/>
<proteinExistence type="predicted"/>
<reference evidence="2" key="1">
    <citation type="submission" date="2020-10" db="EMBL/GenBank/DDBJ databases">
        <authorList>
            <person name="Gilroy R."/>
        </authorList>
    </citation>
    <scope>NUCLEOTIDE SEQUENCE</scope>
    <source>
        <strain evidence="2">CHK184-20233</strain>
    </source>
</reference>
<accession>A0A9D1DTU0</accession>
<evidence type="ECO:0000313" key="2">
    <source>
        <dbReference type="EMBL" id="HIR58886.1"/>
    </source>
</evidence>
<keyword evidence="2" id="KW-0378">Hydrolase</keyword>
<evidence type="ECO:0000259" key="1">
    <source>
        <dbReference type="Pfam" id="PF07486"/>
    </source>
</evidence>